<name>A0A101USV6_9ACTN</name>
<dbReference type="EMBL" id="LMXB01000093">
    <property type="protein sequence ID" value="KUO16261.1"/>
    <property type="molecule type" value="Genomic_DNA"/>
</dbReference>
<sequence length="134" mass="14293">MLRWGKGSCRPRAAVDRGGQPRGIALLPWLLLGMGAISHLVQGHTPNPWIGGMGLLTFNSLYIYVAIRSFEKEKRDAVSTRVALGLLTLVTCALGMGYGGNWLLFFPLLGLATGAVVRMSVTVSPLITNAVGLT</sequence>
<evidence type="ECO:0000313" key="2">
    <source>
        <dbReference type="EMBL" id="KUO16261.1"/>
    </source>
</evidence>
<accession>A0A101USV6</accession>
<organism evidence="2 3">
    <name type="scientific">Streptomyces dysideae</name>
    <dbReference type="NCBI Taxonomy" id="909626"/>
    <lineage>
        <taxon>Bacteria</taxon>
        <taxon>Bacillati</taxon>
        <taxon>Actinomycetota</taxon>
        <taxon>Actinomycetes</taxon>
        <taxon>Kitasatosporales</taxon>
        <taxon>Streptomycetaceae</taxon>
        <taxon>Streptomyces</taxon>
    </lineage>
</organism>
<proteinExistence type="predicted"/>
<keyword evidence="3" id="KW-1185">Reference proteome</keyword>
<keyword evidence="1" id="KW-0812">Transmembrane</keyword>
<dbReference type="Proteomes" id="UP000053260">
    <property type="component" value="Unassembled WGS sequence"/>
</dbReference>
<feature type="transmembrane region" description="Helical" evidence="1">
    <location>
        <begin position="47"/>
        <end position="66"/>
    </location>
</feature>
<comment type="caution">
    <text evidence="2">The sequence shown here is derived from an EMBL/GenBank/DDBJ whole genome shotgun (WGS) entry which is preliminary data.</text>
</comment>
<dbReference type="STRING" id="909626.AQJ91_37210"/>
<feature type="transmembrane region" description="Helical" evidence="1">
    <location>
        <begin position="78"/>
        <end position="96"/>
    </location>
</feature>
<evidence type="ECO:0000313" key="3">
    <source>
        <dbReference type="Proteomes" id="UP000053260"/>
    </source>
</evidence>
<protein>
    <submittedName>
        <fullName evidence="2">Uncharacterized protein</fullName>
    </submittedName>
</protein>
<gene>
    <name evidence="2" type="ORF">AQJ91_37210</name>
</gene>
<keyword evidence="1" id="KW-1133">Transmembrane helix</keyword>
<keyword evidence="1" id="KW-0472">Membrane</keyword>
<reference evidence="2 3" key="1">
    <citation type="submission" date="2015-10" db="EMBL/GenBank/DDBJ databases">
        <title>Draft genome sequence of Streptomyces sp. RV15, isolated from a marine sponge.</title>
        <authorList>
            <person name="Ruckert C."/>
            <person name="Abdelmohsen U.R."/>
            <person name="Winkler A."/>
            <person name="Hentschel U."/>
            <person name="Kalinowski J."/>
            <person name="Kampfer P."/>
            <person name="Glaeser S."/>
        </authorList>
    </citation>
    <scope>NUCLEOTIDE SEQUENCE [LARGE SCALE GENOMIC DNA]</scope>
    <source>
        <strain evidence="2 3">RV15</strain>
    </source>
</reference>
<feature type="transmembrane region" description="Helical" evidence="1">
    <location>
        <begin position="21"/>
        <end position="41"/>
    </location>
</feature>
<evidence type="ECO:0000256" key="1">
    <source>
        <dbReference type="SAM" id="Phobius"/>
    </source>
</evidence>
<dbReference type="AlphaFoldDB" id="A0A101USV6"/>